<keyword evidence="3 6" id="KW-0812">Transmembrane</keyword>
<dbReference type="Pfam" id="PF04117">
    <property type="entry name" value="Mpv17_PMP22"/>
    <property type="match status" value="1"/>
</dbReference>
<keyword evidence="5 6" id="KW-0472">Membrane</keyword>
<dbReference type="AlphaFoldDB" id="A0A1Z1C480"/>
<feature type="compositionally biased region" description="Polar residues" evidence="7">
    <location>
        <begin position="33"/>
        <end position="48"/>
    </location>
</feature>
<sequence>MLQSGILVMAKVLRQSPNPRYMQAKLKVPTKRGCNSYSTKPASPPGSSDHNKAPIQIQLPGQHWLWTPLQPLSYPINAYTRATKRRPYLTQFISSLVIYFLGDLSSQHIQQLVPAPPIDASAATQIPTTSGSTQASTLTTQSTYDLHRSVRALIIGGTISIPSYLWFMYLSKLWPTLPHMTSLWLKVGLNVVVFAPSLNTYFFAVHSVLSGEGGYTWQAKAEAAWVRVKTTLPRTWMNGCLFWPAVTAFSFSFVPSRNRSIFAGVAAIGWQTYLGLVNQRAKMEELNRGTGV</sequence>
<feature type="transmembrane region" description="Helical" evidence="6">
    <location>
        <begin position="260"/>
        <end position="278"/>
    </location>
</feature>
<comment type="similarity">
    <text evidence="2 6">Belongs to the peroxisomal membrane protein PXMP2/4 family.</text>
</comment>
<evidence type="ECO:0000256" key="4">
    <source>
        <dbReference type="ARBA" id="ARBA00022989"/>
    </source>
</evidence>
<keyword evidence="4 6" id="KW-1133">Transmembrane helix</keyword>
<reference evidence="9" key="2">
    <citation type="submission" date="2017-12" db="EMBL/GenBank/DDBJ databases">
        <title>Genome Sequencing Reveals a Rich Biosynthetic Potential.</title>
        <authorList>
            <person name="Bertrand R.L."/>
            <person name="Abdel-Hameed M.E."/>
            <person name="Sorensen J.L."/>
        </authorList>
    </citation>
    <scope>NUCLEOTIDE SEQUENCE</scope>
</reference>
<organism evidence="8">
    <name type="scientific">Cladonia uncialis subsp. uncialis</name>
    <dbReference type="NCBI Taxonomy" id="180999"/>
    <lineage>
        <taxon>Eukaryota</taxon>
        <taxon>Fungi</taxon>
        <taxon>Dikarya</taxon>
        <taxon>Ascomycota</taxon>
        <taxon>Pezizomycotina</taxon>
        <taxon>Lecanoromycetes</taxon>
        <taxon>OSLEUM clade</taxon>
        <taxon>Lecanoromycetidae</taxon>
        <taxon>Lecanorales</taxon>
        <taxon>Lecanorineae</taxon>
        <taxon>Cladoniaceae</taxon>
        <taxon>Cladonia</taxon>
    </lineage>
</organism>
<comment type="subcellular location">
    <subcellularLocation>
        <location evidence="1">Membrane</location>
        <topology evidence="1">Multi-pass membrane protein</topology>
    </subcellularLocation>
</comment>
<dbReference type="EMBL" id="MG777498">
    <property type="protein sequence ID" value="AUW31213.1"/>
    <property type="molecule type" value="Genomic_DNA"/>
</dbReference>
<dbReference type="GO" id="GO:0005739">
    <property type="term" value="C:mitochondrion"/>
    <property type="evidence" value="ECO:0007669"/>
    <property type="project" value="TreeGrafter"/>
</dbReference>
<dbReference type="PANTHER" id="PTHR11266">
    <property type="entry name" value="PEROXISOMAL MEMBRANE PROTEIN 2, PXMP2 MPV17"/>
    <property type="match status" value="1"/>
</dbReference>
<evidence type="ECO:0000256" key="6">
    <source>
        <dbReference type="RuleBase" id="RU363053"/>
    </source>
</evidence>
<evidence type="ECO:0000256" key="3">
    <source>
        <dbReference type="ARBA" id="ARBA00022692"/>
    </source>
</evidence>
<proteinExistence type="inferred from homology"/>
<evidence type="ECO:0000313" key="9">
    <source>
        <dbReference type="EMBL" id="AUW31213.1"/>
    </source>
</evidence>
<evidence type="ECO:0000256" key="1">
    <source>
        <dbReference type="ARBA" id="ARBA00004141"/>
    </source>
</evidence>
<feature type="transmembrane region" description="Helical" evidence="6">
    <location>
        <begin position="152"/>
        <end position="171"/>
    </location>
</feature>
<name>A0A1Z1C480_CLAUC</name>
<dbReference type="GO" id="GO:0016020">
    <property type="term" value="C:membrane"/>
    <property type="evidence" value="ECO:0007669"/>
    <property type="project" value="UniProtKB-SubCell"/>
</dbReference>
<evidence type="ECO:0008006" key="10">
    <source>
        <dbReference type="Google" id="ProtNLM"/>
    </source>
</evidence>
<evidence type="ECO:0000256" key="2">
    <source>
        <dbReference type="ARBA" id="ARBA00006824"/>
    </source>
</evidence>
<feature type="region of interest" description="Disordered" evidence="7">
    <location>
        <begin position="31"/>
        <end position="54"/>
    </location>
</feature>
<evidence type="ECO:0000256" key="5">
    <source>
        <dbReference type="ARBA" id="ARBA00023136"/>
    </source>
</evidence>
<evidence type="ECO:0000313" key="8">
    <source>
        <dbReference type="EMBL" id="ANM86351.1"/>
    </source>
</evidence>
<feature type="transmembrane region" description="Helical" evidence="6">
    <location>
        <begin position="183"/>
        <end position="204"/>
    </location>
</feature>
<dbReference type="PANTHER" id="PTHR11266:SF113">
    <property type="entry name" value="MEMBRANE PROTEIN, MPV17_PMP22 FAMILY, PUTATIVE (AFU_ORTHOLOGUE AFUA_1G13840)-RELATED"/>
    <property type="match status" value="1"/>
</dbReference>
<protein>
    <recommendedName>
        <fullName evidence="10">Integral membrane protein</fullName>
    </recommendedName>
</protein>
<evidence type="ECO:0000256" key="7">
    <source>
        <dbReference type="SAM" id="MobiDB-lite"/>
    </source>
</evidence>
<reference evidence="8" key="1">
    <citation type="submission" date="2016-05" db="EMBL/GenBank/DDBJ databases">
        <title>Lichen genome sequencing reveals its rich biosynthetic potential.</title>
        <authorList>
            <person name="Bertrand R.L."/>
            <person name="Abdel-Hameed M."/>
            <person name="Sorensen J.L."/>
        </authorList>
    </citation>
    <scope>NUCLEOTIDE SEQUENCE</scope>
</reference>
<dbReference type="EMBL" id="KX264250">
    <property type="protein sequence ID" value="ANM86351.1"/>
    <property type="molecule type" value="Genomic_DNA"/>
</dbReference>
<accession>A0A1Z1C480</accession>
<dbReference type="InterPro" id="IPR007248">
    <property type="entry name" value="Mpv17_PMP22"/>
</dbReference>